<dbReference type="RefSeq" id="WP_187224490.1">
    <property type="nucleotide sequence ID" value="NZ_JABVED010000029.1"/>
</dbReference>
<evidence type="ECO:0000313" key="2">
    <source>
        <dbReference type="EMBL" id="MBC6451417.1"/>
    </source>
</evidence>
<gene>
    <name evidence="2" type="ORF">GPZ80_30080</name>
</gene>
<name>A0ABR7LGJ7_9PSEU</name>
<feature type="compositionally biased region" description="Basic and acidic residues" evidence="1">
    <location>
        <begin position="21"/>
        <end position="59"/>
    </location>
</feature>
<feature type="region of interest" description="Disordered" evidence="1">
    <location>
        <begin position="299"/>
        <end position="355"/>
    </location>
</feature>
<feature type="compositionally biased region" description="Acidic residues" evidence="1">
    <location>
        <begin position="299"/>
        <end position="318"/>
    </location>
</feature>
<sequence>MQATEAASTEVVSDSPDTEAPVERKFDRDEERRPRRDEGDRRPRREDRPREERPRREGDAPFDSGPAVPEGADYAKLDVEARAGLRSLPKSLAEMIGKHLVAAGMLIDEDPQRALVHARYARERAARVAVVREAAGLTAYHAGEWAEALSELRAVRRMSGGNAHVAVMADCERAMGRPEKALELAKEAGSDLPADVAVELRIVSAGARRDMGQLEAAVVALQGPDLDPKRHDPWSARLFYAYADNLEAAGRTDDAIRWFLNAAQVDDDEDTDAAERAFALGADEAEVAAVLPGETLEIEVEPLPADETDTDAEVDAEPLADKASDGEAVADESDEAVDSVPRADTAADKDSTDRG</sequence>
<dbReference type="Gene3D" id="1.25.40.10">
    <property type="entry name" value="Tetratricopeptide repeat domain"/>
    <property type="match status" value="1"/>
</dbReference>
<dbReference type="EMBL" id="JABVED010000029">
    <property type="protein sequence ID" value="MBC6451417.1"/>
    <property type="molecule type" value="Genomic_DNA"/>
</dbReference>
<feature type="region of interest" description="Disordered" evidence="1">
    <location>
        <begin position="1"/>
        <end position="71"/>
    </location>
</feature>
<feature type="compositionally biased region" description="Polar residues" evidence="1">
    <location>
        <begin position="1"/>
        <end position="12"/>
    </location>
</feature>
<accession>A0ABR7LGJ7</accession>
<proteinExistence type="predicted"/>
<evidence type="ECO:0008006" key="4">
    <source>
        <dbReference type="Google" id="ProtNLM"/>
    </source>
</evidence>
<organism evidence="2 3">
    <name type="scientific">Actinokineospora xionganensis</name>
    <dbReference type="NCBI Taxonomy" id="2684470"/>
    <lineage>
        <taxon>Bacteria</taxon>
        <taxon>Bacillati</taxon>
        <taxon>Actinomycetota</taxon>
        <taxon>Actinomycetes</taxon>
        <taxon>Pseudonocardiales</taxon>
        <taxon>Pseudonocardiaceae</taxon>
        <taxon>Actinokineospora</taxon>
    </lineage>
</organism>
<keyword evidence="3" id="KW-1185">Reference proteome</keyword>
<dbReference type="Proteomes" id="UP000734823">
    <property type="component" value="Unassembled WGS sequence"/>
</dbReference>
<comment type="caution">
    <text evidence="2">The sequence shown here is derived from an EMBL/GenBank/DDBJ whole genome shotgun (WGS) entry which is preliminary data.</text>
</comment>
<evidence type="ECO:0000313" key="3">
    <source>
        <dbReference type="Proteomes" id="UP000734823"/>
    </source>
</evidence>
<dbReference type="InterPro" id="IPR011990">
    <property type="entry name" value="TPR-like_helical_dom_sf"/>
</dbReference>
<dbReference type="SUPFAM" id="SSF48452">
    <property type="entry name" value="TPR-like"/>
    <property type="match status" value="1"/>
</dbReference>
<feature type="compositionally biased region" description="Basic and acidic residues" evidence="1">
    <location>
        <begin position="345"/>
        <end position="355"/>
    </location>
</feature>
<feature type="compositionally biased region" description="Acidic residues" evidence="1">
    <location>
        <begin position="328"/>
        <end position="337"/>
    </location>
</feature>
<protein>
    <recommendedName>
        <fullName evidence="4">Tetratricopeptide repeat protein</fullName>
    </recommendedName>
</protein>
<reference evidence="2 3" key="1">
    <citation type="submission" date="2020-06" db="EMBL/GenBank/DDBJ databases">
        <title>Actinokineospora xiongansis sp. nov., isolated from soil of Baiyangdian.</title>
        <authorList>
            <person name="Zhang X."/>
        </authorList>
    </citation>
    <scope>NUCLEOTIDE SEQUENCE [LARGE SCALE GENOMIC DNA]</scope>
    <source>
        <strain evidence="2 3">HBU206404</strain>
    </source>
</reference>
<evidence type="ECO:0000256" key="1">
    <source>
        <dbReference type="SAM" id="MobiDB-lite"/>
    </source>
</evidence>